<dbReference type="EMBL" id="JAKGTH010000006">
    <property type="protein sequence ID" value="MCF4100490.1"/>
    <property type="molecule type" value="Genomic_DNA"/>
</dbReference>
<dbReference type="Pfam" id="PF13205">
    <property type="entry name" value="Big_5"/>
    <property type="match status" value="1"/>
</dbReference>
<dbReference type="RefSeq" id="WP_236132635.1">
    <property type="nucleotide sequence ID" value="NZ_JAKGTH010000006.1"/>
</dbReference>
<evidence type="ECO:0000256" key="1">
    <source>
        <dbReference type="ARBA" id="ARBA00022729"/>
    </source>
</evidence>
<accession>A0ABS9EC90</accession>
<dbReference type="InterPro" id="IPR032812">
    <property type="entry name" value="SbsA_Ig"/>
</dbReference>
<dbReference type="Proteomes" id="UP001179363">
    <property type="component" value="Unassembled WGS sequence"/>
</dbReference>
<gene>
    <name evidence="4" type="ORF">L1I30_02310</name>
</gene>
<comment type="caution">
    <text evidence="4">The sequence shown here is derived from an EMBL/GenBank/DDBJ whole genome shotgun (WGS) entry which is preliminary data.</text>
</comment>
<evidence type="ECO:0000313" key="4">
    <source>
        <dbReference type="EMBL" id="MCF4100490.1"/>
    </source>
</evidence>
<keyword evidence="1 2" id="KW-0732">Signal</keyword>
<feature type="chain" id="PRO_5047017416" evidence="2">
    <location>
        <begin position="24"/>
        <end position="536"/>
    </location>
</feature>
<evidence type="ECO:0000313" key="5">
    <source>
        <dbReference type="Proteomes" id="UP001179363"/>
    </source>
</evidence>
<feature type="signal peptide" evidence="2">
    <location>
        <begin position="1"/>
        <end position="23"/>
    </location>
</feature>
<reference evidence="4" key="1">
    <citation type="submission" date="2022-01" db="EMBL/GenBank/DDBJ databases">
        <title>Gillisia lutea sp. nov., isolated from marine plastic residues from the Malvarosa beach (Valencia, Spain).</title>
        <authorList>
            <person name="Vidal-Verdu A."/>
            <person name="Molina-Menor E."/>
            <person name="Satari L."/>
            <person name="Pascual J."/>
            <person name="Pereto J."/>
            <person name="Porcar M."/>
        </authorList>
    </citation>
    <scope>NUCLEOTIDE SEQUENCE</scope>
    <source>
        <strain evidence="4">M10.2A</strain>
    </source>
</reference>
<sequence>MKKYLSPLTLVLFTLLFVQCAKKGTPTGGEKDVLPPKYVRATPENYSVNFKDDEIRIYFNEYIKLNKAQEQIIFSPPMDPKPEITPLGNASKYIKIKLNDTLKENTTYAFNFGTSVVDNNENNPLPYFSYVFSTGSYIDSLSVTGTVSDALLKQAEPFISVMLYEINDTYSDSLVYTTPPRYITNTLDSLKTFSLNNLKAGTYQLVALKDLNNNYKFDPAKEKIAFLETPITIPTDSSFNLTLFKEELAFKPERPKQLAKQKILIGYRGKLSLDSLTLNPVTNTPSNFEYRFTKVADKDSLHLWIKPAIEQDSLKFELISSKKRDTLLTRLSEMPKDSLIITTEPSGNIEFNNDFIIKGNTPLTGKNDSLIRIINKDSLPIDFTSQIRPLDNSIRIKFEKKESESYQISLFPGAVTDFYEATNDTIVKVLRTKAFADYGNITLNLQNVREFPVIVQLTDEKGAVKSELYSTSESRLRFSNINPGKYLIRVIYDSNSNKKWDTGNYLKRIKPEEIIYFPEIMEVRANWDINQTFILK</sequence>
<name>A0ABS9EC90_9FLAO</name>
<organism evidence="4 5">
    <name type="scientific">Gillisia lutea</name>
    <dbReference type="NCBI Taxonomy" id="2909668"/>
    <lineage>
        <taxon>Bacteria</taxon>
        <taxon>Pseudomonadati</taxon>
        <taxon>Bacteroidota</taxon>
        <taxon>Flavobacteriia</taxon>
        <taxon>Flavobacteriales</taxon>
        <taxon>Flavobacteriaceae</taxon>
        <taxon>Gillisia</taxon>
    </lineage>
</organism>
<evidence type="ECO:0000256" key="2">
    <source>
        <dbReference type="SAM" id="SignalP"/>
    </source>
</evidence>
<keyword evidence="5" id="KW-1185">Reference proteome</keyword>
<evidence type="ECO:0000259" key="3">
    <source>
        <dbReference type="Pfam" id="PF13205"/>
    </source>
</evidence>
<proteinExistence type="predicted"/>
<protein>
    <submittedName>
        <fullName evidence="4">Ig-like domain-containing protein</fullName>
    </submittedName>
</protein>
<feature type="domain" description="SbsA Ig-like" evidence="3">
    <location>
        <begin position="34"/>
        <end position="134"/>
    </location>
</feature>